<accession>A0A455UI04</accession>
<dbReference type="GO" id="GO:0005829">
    <property type="term" value="C:cytosol"/>
    <property type="evidence" value="ECO:0007669"/>
    <property type="project" value="TreeGrafter"/>
</dbReference>
<evidence type="ECO:0000313" key="2">
    <source>
        <dbReference type="Proteomes" id="UP000320231"/>
    </source>
</evidence>
<dbReference type="PANTHER" id="PTHR37426:SF1">
    <property type="entry name" value="RIBOSOMAL RNA LARGE SUBUNIT METHYLTRANSFERASE J"/>
    <property type="match status" value="1"/>
</dbReference>
<protein>
    <recommendedName>
        <fullName evidence="3">23S rRNA (Adenine(2030)-N(6))-methyltransferase RlmJ</fullName>
    </recommendedName>
</protein>
<evidence type="ECO:0000313" key="1">
    <source>
        <dbReference type="EMBL" id="BBI65387.1"/>
    </source>
</evidence>
<dbReference type="Proteomes" id="UP000320231">
    <property type="component" value="Chromosome"/>
</dbReference>
<dbReference type="Pfam" id="PF04378">
    <property type="entry name" value="RsmJ"/>
    <property type="match status" value="1"/>
</dbReference>
<dbReference type="PANTHER" id="PTHR37426">
    <property type="entry name" value="RIBOSOMAL RNA LARGE SUBUNIT METHYLTRANSFERASE J"/>
    <property type="match status" value="1"/>
</dbReference>
<dbReference type="KEGG" id="hsr:HSBAA_66930"/>
<dbReference type="AlphaFoldDB" id="A0A455UI04"/>
<proteinExistence type="predicted"/>
<gene>
    <name evidence="1" type="ORF">HSBAA_66930</name>
</gene>
<dbReference type="InterPro" id="IPR007473">
    <property type="entry name" value="RlmJ"/>
</dbReference>
<dbReference type="GO" id="GO:0070475">
    <property type="term" value="P:rRNA base methylation"/>
    <property type="evidence" value="ECO:0007669"/>
    <property type="project" value="InterPro"/>
</dbReference>
<dbReference type="InterPro" id="IPR029063">
    <property type="entry name" value="SAM-dependent_MTases_sf"/>
</dbReference>
<dbReference type="EMBL" id="AP019514">
    <property type="protein sequence ID" value="BBI65387.1"/>
    <property type="molecule type" value="Genomic_DNA"/>
</dbReference>
<reference evidence="1 2" key="1">
    <citation type="journal article" date="2019" name="Microbiol. Resour. Announc.">
        <title>Complete Genome Sequence of Halomonas sulfidaeris Strain Esulfide1 Isolated from a Metal Sulfide Rock at a Depth of 2,200 Meters, Obtained Using Nanopore Sequencing.</title>
        <authorList>
            <person name="Saito M."/>
            <person name="Nishigata A."/>
            <person name="Galipon J."/>
            <person name="Arakawa K."/>
        </authorList>
    </citation>
    <scope>NUCLEOTIDE SEQUENCE [LARGE SCALE GENOMIC DNA]</scope>
    <source>
        <strain evidence="1 2">ATCC BAA-803</strain>
    </source>
</reference>
<organism evidence="1 2">
    <name type="scientific">Vreelandella sulfidaeris</name>
    <dbReference type="NCBI Taxonomy" id="115553"/>
    <lineage>
        <taxon>Bacteria</taxon>
        <taxon>Pseudomonadati</taxon>
        <taxon>Pseudomonadota</taxon>
        <taxon>Gammaproteobacteria</taxon>
        <taxon>Oceanospirillales</taxon>
        <taxon>Halomonadaceae</taxon>
        <taxon>Vreelandella</taxon>
    </lineage>
</organism>
<evidence type="ECO:0008006" key="3">
    <source>
        <dbReference type="Google" id="ProtNLM"/>
    </source>
</evidence>
<dbReference type="SUPFAM" id="SSF53335">
    <property type="entry name" value="S-adenosyl-L-methionine-dependent methyltransferases"/>
    <property type="match status" value="1"/>
</dbReference>
<dbReference type="Gene3D" id="3.40.50.150">
    <property type="entry name" value="Vaccinia Virus protein VP39"/>
    <property type="match status" value="1"/>
</dbReference>
<dbReference type="GO" id="GO:0036307">
    <property type="term" value="F:23S rRNA (adenine(2030)-N(6))-methyltransferase activity"/>
    <property type="evidence" value="ECO:0007669"/>
    <property type="project" value="TreeGrafter"/>
</dbReference>
<sequence>MLIWYPLLPAGHHHVLLDALKASGIRKIWRSELLLREPDAQAHGMYGSGMLVINPPWG</sequence>
<name>A0A455UI04_9GAMM</name>